<keyword evidence="1" id="KW-0732">Signal</keyword>
<reference evidence="3 4" key="1">
    <citation type="submission" date="2020-03" db="EMBL/GenBank/DDBJ databases">
        <title>Genomic Encyclopedia of Type Strains, Phase IV (KMG-IV): sequencing the most valuable type-strain genomes for metagenomic binning, comparative biology and taxonomic classification.</title>
        <authorList>
            <person name="Goeker M."/>
        </authorList>
    </citation>
    <scope>NUCLEOTIDE SEQUENCE [LARGE SCALE GENOMIC DNA]</scope>
    <source>
        <strain evidence="3 4">DSM 102865</strain>
    </source>
</reference>
<evidence type="ECO:0000313" key="3">
    <source>
        <dbReference type="EMBL" id="NIJ54395.1"/>
    </source>
</evidence>
<dbReference type="InterPro" id="IPR040475">
    <property type="entry name" value="SGBP_B_XBD"/>
</dbReference>
<gene>
    <name evidence="3" type="ORF">FHS68_003577</name>
</gene>
<feature type="domain" description="Surface glycan-binding protein B xyloglucan binding" evidence="2">
    <location>
        <begin position="205"/>
        <end position="381"/>
    </location>
</feature>
<proteinExistence type="predicted"/>
<name>A0ABX0URZ8_9BACT</name>
<dbReference type="SUPFAM" id="SSF81296">
    <property type="entry name" value="E set domains"/>
    <property type="match status" value="1"/>
</dbReference>
<sequence length="386" mass="42565">MKNTYRSVLLFALMALVAVFQISCSEDDLPNDGEPKITYIRITDPASSDSLLVGAFQSNLIAIVGENLGGASEIWFNDQKAILTPTYITNKTILVSVPGMVPKEITNKLKITFTNGKILEHDFEVQISEPVVANMNSEFVVTASVATINGNFFYEPLTVTFAGGVKGELVSVTDQIVQVRVPEGALPGQVTVKTNFGETKSDFWFRDNRNIFLSSDPFTGWWNEKYVVTKPAAGDPVAINGNYIRVKEAIGGWNWKEVAGGPPDAMGAISKNVPDEAILKPSDYNLKFEVNTLKPYNNNMLKINVGLTNDFVTDAFQWAPPYDTKGEWRTVIIPFEEVAASYDKLGVKLSVSPKGYYTRLLFHGGGDLDADISLDNFRIVPKILKK</sequence>
<comment type="caution">
    <text evidence="3">The sequence shown here is derived from an EMBL/GenBank/DDBJ whole genome shotgun (WGS) entry which is preliminary data.</text>
</comment>
<accession>A0ABX0URZ8</accession>
<dbReference type="RefSeq" id="WP_167272512.1">
    <property type="nucleotide sequence ID" value="NZ_JAASQJ010000003.1"/>
</dbReference>
<dbReference type="Gene3D" id="2.60.40.10">
    <property type="entry name" value="Immunoglobulins"/>
    <property type="match status" value="2"/>
</dbReference>
<dbReference type="Pfam" id="PF18329">
    <property type="entry name" value="SGBP_B_XBD"/>
    <property type="match status" value="1"/>
</dbReference>
<feature type="chain" id="PRO_5046206933" description="Surface glycan-binding protein B xyloglucan binding domain-containing protein" evidence="1">
    <location>
        <begin position="26"/>
        <end position="386"/>
    </location>
</feature>
<feature type="signal peptide" evidence="1">
    <location>
        <begin position="1"/>
        <end position="25"/>
    </location>
</feature>
<protein>
    <recommendedName>
        <fullName evidence="2">Surface glycan-binding protein B xyloglucan binding domain-containing protein</fullName>
    </recommendedName>
</protein>
<dbReference type="EMBL" id="JAASQJ010000003">
    <property type="protein sequence ID" value="NIJ54395.1"/>
    <property type="molecule type" value="Genomic_DNA"/>
</dbReference>
<evidence type="ECO:0000259" key="2">
    <source>
        <dbReference type="Pfam" id="PF18329"/>
    </source>
</evidence>
<dbReference type="InterPro" id="IPR014756">
    <property type="entry name" value="Ig_E-set"/>
</dbReference>
<organism evidence="3 4">
    <name type="scientific">Dyadobacter arcticus</name>
    <dbReference type="NCBI Taxonomy" id="1078754"/>
    <lineage>
        <taxon>Bacteria</taxon>
        <taxon>Pseudomonadati</taxon>
        <taxon>Bacteroidota</taxon>
        <taxon>Cytophagia</taxon>
        <taxon>Cytophagales</taxon>
        <taxon>Spirosomataceae</taxon>
        <taxon>Dyadobacter</taxon>
    </lineage>
</organism>
<keyword evidence="4" id="KW-1185">Reference proteome</keyword>
<dbReference type="Proteomes" id="UP001179181">
    <property type="component" value="Unassembled WGS sequence"/>
</dbReference>
<dbReference type="InterPro" id="IPR013783">
    <property type="entry name" value="Ig-like_fold"/>
</dbReference>
<evidence type="ECO:0000256" key="1">
    <source>
        <dbReference type="SAM" id="SignalP"/>
    </source>
</evidence>
<evidence type="ECO:0000313" key="4">
    <source>
        <dbReference type="Proteomes" id="UP001179181"/>
    </source>
</evidence>